<evidence type="ECO:0000256" key="11">
    <source>
        <dbReference type="ARBA" id="ARBA00022792"/>
    </source>
</evidence>
<dbReference type="GO" id="GO:0005743">
    <property type="term" value="C:mitochondrial inner membrane"/>
    <property type="evidence" value="ECO:0007669"/>
    <property type="project" value="UniProtKB-SubCell"/>
</dbReference>
<dbReference type="InParanoid" id="A0A6P8XY06"/>
<evidence type="ECO:0000256" key="10">
    <source>
        <dbReference type="ARBA" id="ARBA00022695"/>
    </source>
</evidence>
<evidence type="ECO:0000256" key="3">
    <source>
        <dbReference type="ARBA" id="ARBA00005119"/>
    </source>
</evidence>
<evidence type="ECO:0000256" key="13">
    <source>
        <dbReference type="ARBA" id="ARBA00023098"/>
    </source>
</evidence>
<evidence type="ECO:0000256" key="1">
    <source>
        <dbReference type="ARBA" id="ARBA00001946"/>
    </source>
</evidence>
<name>A0A6P8XY06_THRPL</name>
<evidence type="ECO:0000256" key="16">
    <source>
        <dbReference type="ARBA" id="ARBA00023209"/>
    </source>
</evidence>
<dbReference type="Pfam" id="PF09139">
    <property type="entry name" value="Tam41_Mmp37"/>
    <property type="match status" value="1"/>
</dbReference>
<evidence type="ECO:0000256" key="8">
    <source>
        <dbReference type="ARBA" id="ARBA00022516"/>
    </source>
</evidence>
<evidence type="ECO:0000256" key="20">
    <source>
        <dbReference type="PIRNR" id="PIRNR028840"/>
    </source>
</evidence>
<evidence type="ECO:0000256" key="5">
    <source>
        <dbReference type="ARBA" id="ARBA00005458"/>
    </source>
</evidence>
<keyword evidence="13 20" id="KW-0443">Lipid metabolism</keyword>
<protein>
    <recommendedName>
        <fullName evidence="7 20">Phosphatidate cytidylyltransferase, mitochondrial</fullName>
        <ecNumber evidence="6 20">2.7.7.41</ecNumber>
    </recommendedName>
    <alternativeName>
        <fullName evidence="18 20">CDP-diacylglycerol synthase</fullName>
    </alternativeName>
    <alternativeName>
        <fullName evidence="19 20">Mitochondrial translocator assembly and maintenance protein 41 homolog</fullName>
    </alternativeName>
</protein>
<evidence type="ECO:0000256" key="19">
    <source>
        <dbReference type="ARBA" id="ARBA00031502"/>
    </source>
</evidence>
<keyword evidence="8 20" id="KW-0444">Lipid biosynthesis</keyword>
<dbReference type="OrthoDB" id="341477at2759"/>
<evidence type="ECO:0000256" key="2">
    <source>
        <dbReference type="ARBA" id="ARBA00004443"/>
    </source>
</evidence>
<dbReference type="AlphaFoldDB" id="A0A6P8XY06"/>
<comment type="similarity">
    <text evidence="5 20">Belongs to the TAM41 family.</text>
</comment>
<dbReference type="Proteomes" id="UP000515158">
    <property type="component" value="Unplaced"/>
</dbReference>
<dbReference type="KEGG" id="tpal:117639968"/>
<comment type="function">
    <text evidence="20">Catalyzes the conversion of phosphatidic acid (PA) to CDP-diacylglycerol (CDP-DAG), an essential intermediate in the synthesis of phosphatidylglycerol, cardiolipin and phosphatidylinositol.</text>
</comment>
<comment type="cofactor">
    <cofactor evidence="1 20">
        <name>Mg(2+)</name>
        <dbReference type="ChEBI" id="CHEBI:18420"/>
    </cofactor>
</comment>
<comment type="pathway">
    <text evidence="4">Lipid metabolism.</text>
</comment>
<evidence type="ECO:0000313" key="21">
    <source>
        <dbReference type="Proteomes" id="UP000515158"/>
    </source>
</evidence>
<keyword evidence="11 20" id="KW-0999">Mitochondrion inner membrane</keyword>
<gene>
    <name evidence="22" type="primary">LOC117639968</name>
</gene>
<keyword evidence="21" id="KW-1185">Reference proteome</keyword>
<keyword evidence="10 20" id="KW-0548">Nucleotidyltransferase</keyword>
<accession>A0A6P8XY06</accession>
<keyword evidence="14 20" id="KW-0496">Mitochondrion</keyword>
<sequence>MAVSKALAGVAPAYSRILSLFPPDINFCFAYGSGVIKQAGVSSKSSNMIDLIFAVNDSHSWHKQNIEMNPTHYSFLKWLGESSVAAYQDHWGAKVYFNTLVPIPSENVMIKYGVVSQSSLVSDLLDWSQLYLAGRLHKPVTVVRPTSDSELRSALQKNLHSAVHCALLLLPEHFTEKLLYRTIIELSYKGDFRMIFGEDKNKVDNILEPQFELLQAIYRPIIRSLHDYMDVQESGLCCQDPGTLAKLHHLNQLPRTPQRALVRFWNRGSGNLRQDTEDVLRAVAHDPECSSILQDRLQDIVWASSVRQSIKGIFTAGIMKSIQYSAKKINKMLASSKKAL</sequence>
<keyword evidence="16 20" id="KW-0594">Phospholipid biosynthesis</keyword>
<evidence type="ECO:0000256" key="15">
    <source>
        <dbReference type="ARBA" id="ARBA00023136"/>
    </source>
</evidence>
<dbReference type="UniPathway" id="UPA00557">
    <property type="reaction ID" value="UER00614"/>
</dbReference>
<evidence type="ECO:0000256" key="17">
    <source>
        <dbReference type="ARBA" id="ARBA00023264"/>
    </source>
</evidence>
<comment type="pathway">
    <text evidence="3 20">Phospholipid metabolism; CDP-diacylglycerol biosynthesis; CDP-diacylglycerol from sn-glycerol 3-phosphate: step 3/3.</text>
</comment>
<proteinExistence type="inferred from homology"/>
<evidence type="ECO:0000256" key="14">
    <source>
        <dbReference type="ARBA" id="ARBA00023128"/>
    </source>
</evidence>
<evidence type="ECO:0000256" key="7">
    <source>
        <dbReference type="ARBA" id="ARBA00018337"/>
    </source>
</evidence>
<reference evidence="22" key="1">
    <citation type="submission" date="2025-08" db="UniProtKB">
        <authorList>
            <consortium name="RefSeq"/>
        </authorList>
    </citation>
    <scope>IDENTIFICATION</scope>
    <source>
        <tissue evidence="22">Total insect</tissue>
    </source>
</reference>
<comment type="catalytic activity">
    <reaction evidence="20">
        <text>a 1,2-diacyl-sn-glycero-3-phosphate + CTP + H(+) = a CDP-1,2-diacyl-sn-glycerol + diphosphate</text>
        <dbReference type="Rhea" id="RHEA:16229"/>
        <dbReference type="ChEBI" id="CHEBI:15378"/>
        <dbReference type="ChEBI" id="CHEBI:33019"/>
        <dbReference type="ChEBI" id="CHEBI:37563"/>
        <dbReference type="ChEBI" id="CHEBI:58332"/>
        <dbReference type="ChEBI" id="CHEBI:58608"/>
        <dbReference type="EC" id="2.7.7.41"/>
    </reaction>
</comment>
<organism evidence="22">
    <name type="scientific">Thrips palmi</name>
    <name type="common">Melon thrips</name>
    <dbReference type="NCBI Taxonomy" id="161013"/>
    <lineage>
        <taxon>Eukaryota</taxon>
        <taxon>Metazoa</taxon>
        <taxon>Ecdysozoa</taxon>
        <taxon>Arthropoda</taxon>
        <taxon>Hexapoda</taxon>
        <taxon>Insecta</taxon>
        <taxon>Pterygota</taxon>
        <taxon>Neoptera</taxon>
        <taxon>Paraneoptera</taxon>
        <taxon>Thysanoptera</taxon>
        <taxon>Terebrantia</taxon>
        <taxon>Thripoidea</taxon>
        <taxon>Thripidae</taxon>
        <taxon>Thrips</taxon>
    </lineage>
</organism>
<evidence type="ECO:0000256" key="4">
    <source>
        <dbReference type="ARBA" id="ARBA00005189"/>
    </source>
</evidence>
<evidence type="ECO:0000256" key="12">
    <source>
        <dbReference type="ARBA" id="ARBA00022842"/>
    </source>
</evidence>
<evidence type="ECO:0000256" key="9">
    <source>
        <dbReference type="ARBA" id="ARBA00022679"/>
    </source>
</evidence>
<dbReference type="PANTHER" id="PTHR13619:SF0">
    <property type="entry name" value="PHOSPHATIDATE CYTIDYLYLTRANSFERASE, MITOCHONDRIAL"/>
    <property type="match status" value="1"/>
</dbReference>
<dbReference type="FunCoup" id="A0A6P8XY06">
    <property type="interactions" value="1365"/>
</dbReference>
<dbReference type="RefSeq" id="XP_034231973.1">
    <property type="nucleotide sequence ID" value="XM_034376082.1"/>
</dbReference>
<keyword evidence="12 20" id="KW-0460">Magnesium</keyword>
<keyword evidence="15 20" id="KW-0472">Membrane</keyword>
<dbReference type="GeneID" id="117639968"/>
<evidence type="ECO:0000256" key="6">
    <source>
        <dbReference type="ARBA" id="ARBA00012487"/>
    </source>
</evidence>
<dbReference type="GO" id="GO:0004605">
    <property type="term" value="F:phosphatidate cytidylyltransferase activity"/>
    <property type="evidence" value="ECO:0007669"/>
    <property type="project" value="UniProtKB-UniRule"/>
</dbReference>
<evidence type="ECO:0000313" key="22">
    <source>
        <dbReference type="RefSeq" id="XP_034231973.1"/>
    </source>
</evidence>
<keyword evidence="9 20" id="KW-0808">Transferase</keyword>
<dbReference type="PIRSF" id="PIRSF028840">
    <property type="entry name" value="Mmp37"/>
    <property type="match status" value="1"/>
</dbReference>
<comment type="subcellular location">
    <subcellularLocation>
        <location evidence="2 20">Mitochondrion inner membrane</location>
        <topology evidence="2 20">Peripheral membrane protein</topology>
        <orientation evidence="2 20">Matrix side</orientation>
    </subcellularLocation>
</comment>
<dbReference type="PANTHER" id="PTHR13619">
    <property type="entry name" value="PHOSPHATIDATE CYTIDYLYLTRANSFERASE, MITOCHONDRIAL"/>
    <property type="match status" value="1"/>
</dbReference>
<evidence type="ECO:0000256" key="18">
    <source>
        <dbReference type="ARBA" id="ARBA00029893"/>
    </source>
</evidence>
<dbReference type="GO" id="GO:0032049">
    <property type="term" value="P:cardiolipin biosynthetic process"/>
    <property type="evidence" value="ECO:0007669"/>
    <property type="project" value="UniProtKB-UniRule"/>
</dbReference>
<dbReference type="GO" id="GO:0016024">
    <property type="term" value="P:CDP-diacylglycerol biosynthetic process"/>
    <property type="evidence" value="ECO:0007669"/>
    <property type="project" value="UniProtKB-UniRule"/>
</dbReference>
<keyword evidence="17 20" id="KW-1208">Phospholipid metabolism</keyword>
<dbReference type="InterPro" id="IPR015222">
    <property type="entry name" value="Tam41"/>
</dbReference>
<dbReference type="EC" id="2.7.7.41" evidence="6 20"/>